<reference evidence="2" key="1">
    <citation type="journal article" date="2020" name="mSystems">
        <title>Genome- and Community-Level Interaction Insights into Carbon Utilization and Element Cycling Functions of Hydrothermarchaeota in Hydrothermal Sediment.</title>
        <authorList>
            <person name="Zhou Z."/>
            <person name="Liu Y."/>
            <person name="Xu W."/>
            <person name="Pan J."/>
            <person name="Luo Z.H."/>
            <person name="Li M."/>
        </authorList>
    </citation>
    <scope>NUCLEOTIDE SEQUENCE [LARGE SCALE GENOMIC DNA]</scope>
    <source>
        <strain evidence="2">SpSt-265</strain>
    </source>
</reference>
<comment type="caution">
    <text evidence="2">The sequence shown here is derived from an EMBL/GenBank/DDBJ whole genome shotgun (WGS) entry which is preliminary data.</text>
</comment>
<dbReference type="SMART" id="SM00422">
    <property type="entry name" value="HTH_MERR"/>
    <property type="match status" value="1"/>
</dbReference>
<dbReference type="AlphaFoldDB" id="A0A7C1T0F3"/>
<protein>
    <submittedName>
        <fullName evidence="2">MerR family transcriptional regulator</fullName>
    </submittedName>
</protein>
<organism evidence="2">
    <name type="scientific">candidate division WOR-3 bacterium</name>
    <dbReference type="NCBI Taxonomy" id="2052148"/>
    <lineage>
        <taxon>Bacteria</taxon>
        <taxon>Bacteria division WOR-3</taxon>
    </lineage>
</organism>
<dbReference type="SUPFAM" id="SSF46955">
    <property type="entry name" value="Putative DNA-binding domain"/>
    <property type="match status" value="1"/>
</dbReference>
<name>A0A7C1T0F3_UNCW3</name>
<dbReference type="PROSITE" id="PS50937">
    <property type="entry name" value="HTH_MERR_2"/>
    <property type="match status" value="1"/>
</dbReference>
<dbReference type="GO" id="GO:0003677">
    <property type="term" value="F:DNA binding"/>
    <property type="evidence" value="ECO:0007669"/>
    <property type="project" value="InterPro"/>
</dbReference>
<dbReference type="Gene3D" id="1.10.1660.10">
    <property type="match status" value="1"/>
</dbReference>
<dbReference type="Pfam" id="PF13411">
    <property type="entry name" value="MerR_1"/>
    <property type="match status" value="1"/>
</dbReference>
<dbReference type="InterPro" id="IPR000551">
    <property type="entry name" value="MerR-type_HTH_dom"/>
</dbReference>
<accession>A0A7C1T0F3</accession>
<evidence type="ECO:0000313" key="2">
    <source>
        <dbReference type="EMBL" id="HEA86591.1"/>
    </source>
</evidence>
<sequence length="111" mass="13176">MKEKKFYSLSEACRILRVPAYTLRYWEKEFEFKFERNSAGRRIISDEQLKKLELIQHLLHREKMTIKGAKKKLQAMNSRSVEVPQAKDGREILLWLKKELIALRTTLEAGP</sequence>
<feature type="domain" description="HTH merR-type" evidence="1">
    <location>
        <begin position="6"/>
        <end position="75"/>
    </location>
</feature>
<evidence type="ECO:0000259" key="1">
    <source>
        <dbReference type="PROSITE" id="PS50937"/>
    </source>
</evidence>
<dbReference type="InterPro" id="IPR009061">
    <property type="entry name" value="DNA-bd_dom_put_sf"/>
</dbReference>
<dbReference type="GO" id="GO:0006355">
    <property type="term" value="P:regulation of DNA-templated transcription"/>
    <property type="evidence" value="ECO:0007669"/>
    <property type="project" value="InterPro"/>
</dbReference>
<proteinExistence type="predicted"/>
<dbReference type="EMBL" id="DSLG01000002">
    <property type="protein sequence ID" value="HEA86591.1"/>
    <property type="molecule type" value="Genomic_DNA"/>
</dbReference>
<gene>
    <name evidence="2" type="ORF">ENP94_01095</name>
</gene>